<protein>
    <submittedName>
        <fullName evidence="1">Uncharacterized protein</fullName>
    </submittedName>
</protein>
<feature type="non-terminal residue" evidence="1">
    <location>
        <position position="1"/>
    </location>
</feature>
<reference evidence="1" key="1">
    <citation type="submission" date="2022-06" db="EMBL/GenBank/DDBJ databases">
        <title>Phylogenomic reconstructions and comparative analyses of Kickxellomycotina fungi.</title>
        <authorList>
            <person name="Reynolds N.K."/>
            <person name="Stajich J.E."/>
            <person name="Barry K."/>
            <person name="Grigoriev I.V."/>
            <person name="Crous P."/>
            <person name="Smith M.E."/>
        </authorList>
    </citation>
    <scope>NUCLEOTIDE SEQUENCE</scope>
    <source>
        <strain evidence="1">RSA 2271</strain>
    </source>
</reference>
<gene>
    <name evidence="1" type="ORF">EV182_008722</name>
</gene>
<name>A0ACC1H702_9FUNG</name>
<evidence type="ECO:0000313" key="2">
    <source>
        <dbReference type="Proteomes" id="UP001145114"/>
    </source>
</evidence>
<dbReference type="EMBL" id="JAMZIH010009868">
    <property type="protein sequence ID" value="KAJ1669515.1"/>
    <property type="molecule type" value="Genomic_DNA"/>
</dbReference>
<feature type="non-terminal residue" evidence="1">
    <location>
        <position position="178"/>
    </location>
</feature>
<evidence type="ECO:0000313" key="1">
    <source>
        <dbReference type="EMBL" id="KAJ1669515.1"/>
    </source>
</evidence>
<organism evidence="1 2">
    <name type="scientific">Spiromyces aspiralis</name>
    <dbReference type="NCBI Taxonomy" id="68401"/>
    <lineage>
        <taxon>Eukaryota</taxon>
        <taxon>Fungi</taxon>
        <taxon>Fungi incertae sedis</taxon>
        <taxon>Zoopagomycota</taxon>
        <taxon>Kickxellomycotina</taxon>
        <taxon>Kickxellomycetes</taxon>
        <taxon>Kickxellales</taxon>
        <taxon>Kickxellaceae</taxon>
        <taxon>Spiromyces</taxon>
    </lineage>
</organism>
<comment type="caution">
    <text evidence="1">The sequence shown here is derived from an EMBL/GenBank/DDBJ whole genome shotgun (WGS) entry which is preliminary data.</text>
</comment>
<dbReference type="Proteomes" id="UP001145114">
    <property type="component" value="Unassembled WGS sequence"/>
</dbReference>
<sequence length="178" mass="19588">SALPGLHPDTIEVNTGAQSGSISFGAGSDSFYEYSLKQYVLFGRSSSKYRANYEAAIDSMKSYMLKTSSGNKEMLYVNIIDTDSQEQSTTFQHLACFLPGTLALGYHVLGREDDLAVAKGLMNTCYHMYVDTKTGLSPEAISFSDNSASGYNIVSASYYLRPETVESLMYMYRVTGDE</sequence>
<proteinExistence type="predicted"/>
<accession>A0ACC1H702</accession>
<keyword evidence="2" id="KW-1185">Reference proteome</keyword>